<dbReference type="FunFam" id="2.60.120.260:FF:000026">
    <property type="entry name" value="proprotein convertase subtilisin/kexin type 7"/>
    <property type="match status" value="1"/>
</dbReference>
<evidence type="ECO:0000256" key="4">
    <source>
        <dbReference type="ARBA" id="ARBA00022692"/>
    </source>
</evidence>
<dbReference type="PANTHER" id="PTHR42884:SF14">
    <property type="entry name" value="NEUROENDOCRINE CONVERTASE 1"/>
    <property type="match status" value="1"/>
</dbReference>
<feature type="active site" description="Charge relay system" evidence="13 14">
    <location>
        <position position="197"/>
    </location>
</feature>
<comment type="similarity">
    <text evidence="2">Belongs to the peptidase S8 family. Furin subfamily.</text>
</comment>
<dbReference type="PROSITE" id="PS00138">
    <property type="entry name" value="SUBTILASE_SER"/>
    <property type="match status" value="1"/>
</dbReference>
<organism evidence="19 20">
    <name type="scientific">Galerina marginata (strain CBS 339.88)</name>
    <dbReference type="NCBI Taxonomy" id="685588"/>
    <lineage>
        <taxon>Eukaryota</taxon>
        <taxon>Fungi</taxon>
        <taxon>Dikarya</taxon>
        <taxon>Basidiomycota</taxon>
        <taxon>Agaricomycotina</taxon>
        <taxon>Agaricomycetes</taxon>
        <taxon>Agaricomycetidae</taxon>
        <taxon>Agaricales</taxon>
        <taxon>Agaricineae</taxon>
        <taxon>Strophariaceae</taxon>
        <taxon>Galerina</taxon>
    </lineage>
</organism>
<dbReference type="Pfam" id="PF01483">
    <property type="entry name" value="P_proprotein"/>
    <property type="match status" value="1"/>
</dbReference>
<keyword evidence="3 14" id="KW-0645">Protease</keyword>
<feature type="domain" description="P/Homo B" evidence="18">
    <location>
        <begin position="483"/>
        <end position="633"/>
    </location>
</feature>
<dbReference type="STRING" id="685588.A0A067SIW0"/>
<dbReference type="PROSITE" id="PS51892">
    <property type="entry name" value="SUBTILASE"/>
    <property type="match status" value="1"/>
</dbReference>
<protein>
    <recommendedName>
        <fullName evidence="18">P/Homo B domain-containing protein</fullName>
    </recommendedName>
</protein>
<dbReference type="GO" id="GO:0004252">
    <property type="term" value="F:serine-type endopeptidase activity"/>
    <property type="evidence" value="ECO:0007669"/>
    <property type="project" value="UniProtKB-UniRule"/>
</dbReference>
<comment type="subcellular location">
    <subcellularLocation>
        <location evidence="1">Membrane</location>
    </subcellularLocation>
</comment>
<gene>
    <name evidence="19" type="ORF">GALMADRAFT_283420</name>
</gene>
<dbReference type="EMBL" id="KL142413">
    <property type="protein sequence ID" value="KDR67664.1"/>
    <property type="molecule type" value="Genomic_DNA"/>
</dbReference>
<evidence type="ECO:0000256" key="16">
    <source>
        <dbReference type="SAM" id="Phobius"/>
    </source>
</evidence>
<dbReference type="FunFam" id="3.40.50.200:FF:000005">
    <property type="entry name" value="Proprotein convertase subtilisin/kexin type 7"/>
    <property type="match status" value="1"/>
</dbReference>
<dbReference type="HOGENOM" id="CLU_002976_2_0_1"/>
<dbReference type="GO" id="GO:0005802">
    <property type="term" value="C:trans-Golgi network"/>
    <property type="evidence" value="ECO:0007669"/>
    <property type="project" value="TreeGrafter"/>
</dbReference>
<dbReference type="SUPFAM" id="SSF52743">
    <property type="entry name" value="Subtilisin-like"/>
    <property type="match status" value="1"/>
</dbReference>
<keyword evidence="8" id="KW-0106">Calcium</keyword>
<feature type="transmembrane region" description="Helical" evidence="16">
    <location>
        <begin position="727"/>
        <end position="747"/>
    </location>
</feature>
<evidence type="ECO:0000256" key="2">
    <source>
        <dbReference type="ARBA" id="ARBA00005325"/>
    </source>
</evidence>
<evidence type="ECO:0000313" key="20">
    <source>
        <dbReference type="Proteomes" id="UP000027222"/>
    </source>
</evidence>
<evidence type="ECO:0000259" key="18">
    <source>
        <dbReference type="PROSITE" id="PS51829"/>
    </source>
</evidence>
<keyword evidence="9 16" id="KW-1133">Transmembrane helix</keyword>
<feature type="compositionally biased region" description="Basic and acidic residues" evidence="15">
    <location>
        <begin position="833"/>
        <end position="846"/>
    </location>
</feature>
<accession>A0A067SIW0</accession>
<keyword evidence="5 17" id="KW-0732">Signal</keyword>
<dbReference type="InterPro" id="IPR008979">
    <property type="entry name" value="Galactose-bd-like_sf"/>
</dbReference>
<dbReference type="GO" id="GO:0000139">
    <property type="term" value="C:Golgi membrane"/>
    <property type="evidence" value="ECO:0007669"/>
    <property type="project" value="TreeGrafter"/>
</dbReference>
<dbReference type="InterPro" id="IPR034182">
    <property type="entry name" value="Kexin/furin"/>
</dbReference>
<evidence type="ECO:0000256" key="15">
    <source>
        <dbReference type="SAM" id="MobiDB-lite"/>
    </source>
</evidence>
<evidence type="ECO:0000313" key="19">
    <source>
        <dbReference type="EMBL" id="KDR67664.1"/>
    </source>
</evidence>
<keyword evidence="20" id="KW-1185">Reference proteome</keyword>
<dbReference type="InterPro" id="IPR000209">
    <property type="entry name" value="Peptidase_S8/S53_dom"/>
</dbReference>
<dbReference type="InterPro" id="IPR036852">
    <property type="entry name" value="Peptidase_S8/S53_dom_sf"/>
</dbReference>
<evidence type="ECO:0000256" key="13">
    <source>
        <dbReference type="PIRSR" id="PIRSR615500-1"/>
    </source>
</evidence>
<dbReference type="SUPFAM" id="SSF49785">
    <property type="entry name" value="Galactose-binding domain-like"/>
    <property type="match status" value="1"/>
</dbReference>
<keyword evidence="11" id="KW-0865">Zymogen</keyword>
<dbReference type="PROSITE" id="PS51829">
    <property type="entry name" value="P_HOMO_B"/>
    <property type="match status" value="1"/>
</dbReference>
<name>A0A067SIW0_GALM3</name>
<dbReference type="OrthoDB" id="300641at2759"/>
<dbReference type="InterPro" id="IPR015500">
    <property type="entry name" value="Peptidase_S8_subtilisin-rel"/>
</dbReference>
<feature type="active site" description="Charge relay system" evidence="13 14">
    <location>
        <position position="407"/>
    </location>
</feature>
<reference evidence="20" key="1">
    <citation type="journal article" date="2014" name="Proc. Natl. Acad. Sci. U.S.A.">
        <title>Extensive sampling of basidiomycete genomes demonstrates inadequacy of the white-rot/brown-rot paradigm for wood decay fungi.</title>
        <authorList>
            <person name="Riley R."/>
            <person name="Salamov A.A."/>
            <person name="Brown D.W."/>
            <person name="Nagy L.G."/>
            <person name="Floudas D."/>
            <person name="Held B.W."/>
            <person name="Levasseur A."/>
            <person name="Lombard V."/>
            <person name="Morin E."/>
            <person name="Otillar R."/>
            <person name="Lindquist E.A."/>
            <person name="Sun H."/>
            <person name="LaButti K.M."/>
            <person name="Schmutz J."/>
            <person name="Jabbour D."/>
            <person name="Luo H."/>
            <person name="Baker S.E."/>
            <person name="Pisabarro A.G."/>
            <person name="Walton J.D."/>
            <person name="Blanchette R.A."/>
            <person name="Henrissat B."/>
            <person name="Martin F."/>
            <person name="Cullen D."/>
            <person name="Hibbett D.S."/>
            <person name="Grigoriev I.V."/>
        </authorList>
    </citation>
    <scope>NUCLEOTIDE SEQUENCE [LARGE SCALE GENOMIC DNA]</scope>
    <source>
        <strain evidence="20">CBS 339.88</strain>
    </source>
</reference>
<keyword evidence="12" id="KW-0325">Glycoprotein</keyword>
<dbReference type="Proteomes" id="UP000027222">
    <property type="component" value="Unassembled WGS sequence"/>
</dbReference>
<feature type="signal peptide" evidence="17">
    <location>
        <begin position="1"/>
        <end position="21"/>
    </location>
</feature>
<dbReference type="InterPro" id="IPR022398">
    <property type="entry name" value="Peptidase_S8_His-AS"/>
</dbReference>
<dbReference type="InterPro" id="IPR002884">
    <property type="entry name" value="P_dom"/>
</dbReference>
<evidence type="ECO:0000256" key="10">
    <source>
        <dbReference type="ARBA" id="ARBA00023136"/>
    </source>
</evidence>
<feature type="region of interest" description="Disordered" evidence="15">
    <location>
        <begin position="774"/>
        <end position="865"/>
    </location>
</feature>
<sequence length="865" mass="94198">MILPRPLRLLVSALLLPHVVGRPARRHYDTHNYYALEHIPGAFQGATLEEVSMALGVEVVEQAGELEDVWLVRVPKSSANLGTRADSFDPAISKLKLLQEHSKNSLAARSEDGIYAGRIVSSVRLLELQIPAQLVKRAPLPVSRLSKDVARRLGLEDPLFTEQWHLINDEYPEHSMNTTPVWDMGLTGKGVLTSFLDDGLDFESDDLKDAFDAENSHDFNDHVDLPRPVSEWDSHGTRCAGQVVAQRNGVCGVGIAYDAKAAGVRILGGPITTVDEATALNYGHKNVSIYSCSWGPRDDGMTMEGPNYLVRKAMVTGINGGRNGKGSIFVFASGNGAGNEDQCNYDGYTNSIYSVTVSAIDWKGKRPAYSEACAANMIAAYTSGGDRFIVTTDVGKDKCSRYHGGTSAAAPNVVGVFALALQARPDLTWRDIQHLCVETARKVNPDDPDWERTASGRLYSYKYGYGALDAYAYVKAAQTWKLVKPQAWIHTETVQINGGKLHSLGHHKYDYEGGDPIGPNGIEHKTTITKEMMLENNLESLEHIDVRVWINHSRRGDVKIEIVSPNGIRSVLAAGRKNDESTSGFPGWRLNTIKHWGENPIGDWILKVTDMNDPNHNGTFLGWNMALWGSAIDAAKAKKFVEPVVDNALPPSDAPSRPVINDPAATSATQHAKPTDHLPPDHGKATGENTLPAFPSSTSNPNPQQDDKDPESGSAGSWFGLASNNGWYFGGLGAGIMCIISLSVYFWKRRAARQRLAAYTSLAADDIQMESVGEDDLVAPGGGPGSTRRTVFEEPSSENIPAHLSVDPPPIKGLGFHSGFLDDDEPSPGLSPRYRDHPERTSHDSLRTSMEGRSPNPTGHGEHLT</sequence>
<dbReference type="CDD" id="cd04059">
    <property type="entry name" value="Peptidases_S8_Protein_convertases_Kexins_Furin-like"/>
    <property type="match status" value="1"/>
</dbReference>
<dbReference type="Gene3D" id="2.60.120.260">
    <property type="entry name" value="Galactose-binding domain-like"/>
    <property type="match status" value="1"/>
</dbReference>
<evidence type="ECO:0000256" key="14">
    <source>
        <dbReference type="PROSITE-ProRule" id="PRU01240"/>
    </source>
</evidence>
<evidence type="ECO:0000256" key="8">
    <source>
        <dbReference type="ARBA" id="ARBA00022837"/>
    </source>
</evidence>
<dbReference type="PANTHER" id="PTHR42884">
    <property type="entry name" value="PROPROTEIN CONVERTASE SUBTILISIN/KEXIN-RELATED"/>
    <property type="match status" value="1"/>
</dbReference>
<proteinExistence type="inferred from homology"/>
<feature type="chain" id="PRO_5001648984" description="P/Homo B domain-containing protein" evidence="17">
    <location>
        <begin position="22"/>
        <end position="865"/>
    </location>
</feature>
<evidence type="ECO:0000256" key="7">
    <source>
        <dbReference type="ARBA" id="ARBA00022825"/>
    </source>
</evidence>
<feature type="compositionally biased region" description="Basic and acidic residues" evidence="15">
    <location>
        <begin position="673"/>
        <end position="685"/>
    </location>
</feature>
<evidence type="ECO:0000256" key="9">
    <source>
        <dbReference type="ARBA" id="ARBA00022989"/>
    </source>
</evidence>
<evidence type="ECO:0000256" key="17">
    <source>
        <dbReference type="SAM" id="SignalP"/>
    </source>
</evidence>
<evidence type="ECO:0000256" key="1">
    <source>
        <dbReference type="ARBA" id="ARBA00004370"/>
    </source>
</evidence>
<dbReference type="Gene3D" id="3.40.50.200">
    <property type="entry name" value="Peptidase S8/S53 domain"/>
    <property type="match status" value="1"/>
</dbReference>
<keyword evidence="6 14" id="KW-0378">Hydrolase</keyword>
<dbReference type="PROSITE" id="PS00137">
    <property type="entry name" value="SUBTILASE_HIS"/>
    <property type="match status" value="1"/>
</dbReference>
<dbReference type="InterPro" id="IPR023828">
    <property type="entry name" value="Peptidase_S8_Ser-AS"/>
</dbReference>
<dbReference type="AlphaFoldDB" id="A0A067SIW0"/>
<feature type="active site" description="Charge relay system" evidence="13 14">
    <location>
        <position position="235"/>
    </location>
</feature>
<evidence type="ECO:0000256" key="6">
    <source>
        <dbReference type="ARBA" id="ARBA00022801"/>
    </source>
</evidence>
<keyword evidence="7 14" id="KW-0720">Serine protease</keyword>
<dbReference type="GO" id="GO:0007323">
    <property type="term" value="P:peptide pheromone maturation"/>
    <property type="evidence" value="ECO:0007669"/>
    <property type="project" value="UniProtKB-ARBA"/>
</dbReference>
<keyword evidence="10 16" id="KW-0472">Membrane</keyword>
<evidence type="ECO:0000256" key="5">
    <source>
        <dbReference type="ARBA" id="ARBA00022729"/>
    </source>
</evidence>
<feature type="region of interest" description="Disordered" evidence="15">
    <location>
        <begin position="648"/>
        <end position="716"/>
    </location>
</feature>
<dbReference type="GO" id="GO:0016485">
    <property type="term" value="P:protein processing"/>
    <property type="evidence" value="ECO:0007669"/>
    <property type="project" value="TreeGrafter"/>
</dbReference>
<dbReference type="PRINTS" id="PR00723">
    <property type="entry name" value="SUBTILISIN"/>
</dbReference>
<keyword evidence="4 16" id="KW-0812">Transmembrane</keyword>
<feature type="compositionally biased region" description="Polar residues" evidence="15">
    <location>
        <begin position="695"/>
        <end position="704"/>
    </location>
</feature>
<evidence type="ECO:0000256" key="3">
    <source>
        <dbReference type="ARBA" id="ARBA00022670"/>
    </source>
</evidence>
<evidence type="ECO:0000256" key="12">
    <source>
        <dbReference type="ARBA" id="ARBA00023180"/>
    </source>
</evidence>
<evidence type="ECO:0000256" key="11">
    <source>
        <dbReference type="ARBA" id="ARBA00023145"/>
    </source>
</evidence>
<dbReference type="Pfam" id="PF00082">
    <property type="entry name" value="Peptidase_S8"/>
    <property type="match status" value="1"/>
</dbReference>